<proteinExistence type="inferred from homology"/>
<evidence type="ECO:0000259" key="8">
    <source>
        <dbReference type="Pfam" id="PF01694"/>
    </source>
</evidence>
<evidence type="ECO:0000256" key="7">
    <source>
        <dbReference type="SAM" id="Phobius"/>
    </source>
</evidence>
<evidence type="ECO:0000313" key="9">
    <source>
        <dbReference type="EMBL" id="NFF87971.1"/>
    </source>
</evidence>
<feature type="transmembrane region" description="Helical" evidence="7">
    <location>
        <begin position="276"/>
        <end position="294"/>
    </location>
</feature>
<dbReference type="GO" id="GO:0016020">
    <property type="term" value="C:membrane"/>
    <property type="evidence" value="ECO:0007669"/>
    <property type="project" value="UniProtKB-SubCell"/>
</dbReference>
<comment type="caution">
    <text evidence="9">The sequence shown here is derived from an EMBL/GenBank/DDBJ whole genome shotgun (WGS) entry which is preliminary data.</text>
</comment>
<dbReference type="InterPro" id="IPR022764">
    <property type="entry name" value="Peptidase_S54_rhomboid_dom"/>
</dbReference>
<keyword evidence="6 7" id="KW-0472">Membrane</keyword>
<protein>
    <submittedName>
        <fullName evidence="9">Rhomboid family intramembrane serine protease</fullName>
    </submittedName>
</protein>
<dbReference type="PANTHER" id="PTHR43731:SF14">
    <property type="entry name" value="PRESENILIN-ASSOCIATED RHOMBOID-LIKE PROTEIN, MITOCHONDRIAL"/>
    <property type="match status" value="1"/>
</dbReference>
<evidence type="ECO:0000313" key="12">
    <source>
        <dbReference type="Proteomes" id="UP000476820"/>
    </source>
</evidence>
<dbReference type="AlphaFoldDB" id="A0A0L9Y9B0"/>
<feature type="transmembrane region" description="Helical" evidence="7">
    <location>
        <begin position="246"/>
        <end position="264"/>
    </location>
</feature>
<dbReference type="EMBL" id="SWVK01000010">
    <property type="protein sequence ID" value="NFN35199.1"/>
    <property type="molecule type" value="Genomic_DNA"/>
</dbReference>
<organism evidence="9 12">
    <name type="scientific">Clostridium botulinum</name>
    <dbReference type="NCBI Taxonomy" id="1491"/>
    <lineage>
        <taxon>Bacteria</taxon>
        <taxon>Bacillati</taxon>
        <taxon>Bacillota</taxon>
        <taxon>Clostridia</taxon>
        <taxon>Eubacteriales</taxon>
        <taxon>Clostridiaceae</taxon>
        <taxon>Clostridium</taxon>
    </lineage>
</organism>
<keyword evidence="5 7" id="KW-1133">Transmembrane helix</keyword>
<evidence type="ECO:0000256" key="6">
    <source>
        <dbReference type="ARBA" id="ARBA00023136"/>
    </source>
</evidence>
<dbReference type="SUPFAM" id="SSF144091">
    <property type="entry name" value="Rhomboid-like"/>
    <property type="match status" value="1"/>
</dbReference>
<evidence type="ECO:0000313" key="11">
    <source>
        <dbReference type="Proteomes" id="UP000473681"/>
    </source>
</evidence>
<accession>A0A0L9Y9B0</accession>
<dbReference type="InterPro" id="IPR035952">
    <property type="entry name" value="Rhomboid-like_sf"/>
</dbReference>
<dbReference type="OrthoDB" id="9813074at2"/>
<comment type="similarity">
    <text evidence="2">Belongs to the peptidase S54 family.</text>
</comment>
<name>A0A0L9Y9B0_CLOBO</name>
<feature type="transmembrane region" description="Helical" evidence="7">
    <location>
        <begin position="184"/>
        <end position="211"/>
    </location>
</feature>
<evidence type="ECO:0000256" key="1">
    <source>
        <dbReference type="ARBA" id="ARBA00004141"/>
    </source>
</evidence>
<keyword evidence="4" id="KW-0378">Hydrolase</keyword>
<dbReference type="GO" id="GO:0004252">
    <property type="term" value="F:serine-type endopeptidase activity"/>
    <property type="evidence" value="ECO:0007669"/>
    <property type="project" value="InterPro"/>
</dbReference>
<dbReference type="EMBL" id="SWOV01000019">
    <property type="protein sequence ID" value="NFF87971.1"/>
    <property type="molecule type" value="Genomic_DNA"/>
</dbReference>
<sequence length="321" mass="36379">MKHLEQKLFNFLIKNDNFYIKEYYSKFYDKLNYIAIKELPYGSYCVLITNEEHEDINVQEAIEYLKRLGKNFALNMVILSNGEYLGTKQENINKLVIHKKNNNIVLCDNSCEPLKNIITNINKSPEFKFNKYLINKKSTLILIAINVIVFLLTVFISRSILTIDINVLLNFGAKYNPLIYQGEVWRLVACAFLHGGITHLLFNMYALYILGPQVEKIFGIKKYLIIYFVSAITSSSLGVALNKNTISVGASGAIFGLLGAILVFSIKQRHKVEKEYILNLIGVIILNLLIGFNISNIDNLGHIGGFLGGIIMARILISNKV</sequence>
<dbReference type="InterPro" id="IPR050925">
    <property type="entry name" value="Rhomboid_protease_S54"/>
</dbReference>
<keyword evidence="3 7" id="KW-0812">Transmembrane</keyword>
<gene>
    <name evidence="9" type="ORF">FC774_08840</name>
    <name evidence="10" type="ORF">FDB51_08645</name>
</gene>
<evidence type="ECO:0000313" key="10">
    <source>
        <dbReference type="EMBL" id="NFN35199.1"/>
    </source>
</evidence>
<evidence type="ECO:0000256" key="4">
    <source>
        <dbReference type="ARBA" id="ARBA00022801"/>
    </source>
</evidence>
<dbReference type="PANTHER" id="PTHR43731">
    <property type="entry name" value="RHOMBOID PROTEASE"/>
    <property type="match status" value="1"/>
</dbReference>
<comment type="subcellular location">
    <subcellularLocation>
        <location evidence="1">Membrane</location>
        <topology evidence="1">Multi-pass membrane protein</topology>
    </subcellularLocation>
</comment>
<feature type="transmembrane region" description="Helical" evidence="7">
    <location>
        <begin position="140"/>
        <end position="161"/>
    </location>
</feature>
<reference evidence="11 12" key="1">
    <citation type="submission" date="2019-04" db="EMBL/GenBank/DDBJ databases">
        <title>Genome sequencing of Clostridium botulinum Groups I-IV and Clostridium butyricum.</title>
        <authorList>
            <person name="Brunt J."/>
            <person name="Van Vliet A.H.M."/>
            <person name="Stringer S.C."/>
            <person name="Carter A.T."/>
            <person name="Peck M.W."/>
        </authorList>
    </citation>
    <scope>NUCLEOTIDE SEQUENCE [LARGE SCALE GENOMIC DNA]</scope>
    <source>
        <strain evidence="9 12">1605</strain>
        <strain evidence="10 11">CB-K-33E</strain>
    </source>
</reference>
<dbReference type="Pfam" id="PF01694">
    <property type="entry name" value="Rhomboid"/>
    <property type="match status" value="1"/>
</dbReference>
<feature type="transmembrane region" description="Helical" evidence="7">
    <location>
        <begin position="300"/>
        <end position="317"/>
    </location>
</feature>
<evidence type="ECO:0000256" key="5">
    <source>
        <dbReference type="ARBA" id="ARBA00022989"/>
    </source>
</evidence>
<dbReference type="GO" id="GO:0006508">
    <property type="term" value="P:proteolysis"/>
    <property type="evidence" value="ECO:0007669"/>
    <property type="project" value="UniProtKB-KW"/>
</dbReference>
<evidence type="ECO:0000256" key="2">
    <source>
        <dbReference type="ARBA" id="ARBA00009045"/>
    </source>
</evidence>
<keyword evidence="9" id="KW-0645">Protease</keyword>
<dbReference type="Proteomes" id="UP000473681">
    <property type="component" value="Unassembled WGS sequence"/>
</dbReference>
<feature type="domain" description="Peptidase S54 rhomboid" evidence="8">
    <location>
        <begin position="182"/>
        <end position="317"/>
    </location>
</feature>
<feature type="transmembrane region" description="Helical" evidence="7">
    <location>
        <begin position="223"/>
        <end position="240"/>
    </location>
</feature>
<dbReference type="Proteomes" id="UP000476820">
    <property type="component" value="Unassembled WGS sequence"/>
</dbReference>
<dbReference type="Gene3D" id="1.20.1540.10">
    <property type="entry name" value="Rhomboid-like"/>
    <property type="match status" value="1"/>
</dbReference>
<dbReference type="RefSeq" id="WP_053342271.1">
    <property type="nucleotide sequence ID" value="NZ_JACBEK010000001.1"/>
</dbReference>
<evidence type="ECO:0000256" key="3">
    <source>
        <dbReference type="ARBA" id="ARBA00022692"/>
    </source>
</evidence>